<dbReference type="InterPro" id="IPR006638">
    <property type="entry name" value="Elp3/MiaA/NifB-like_rSAM"/>
</dbReference>
<gene>
    <name evidence="11 15" type="primary">miaB</name>
    <name evidence="15" type="ORF">HZF24_05370</name>
</gene>
<evidence type="ECO:0000256" key="11">
    <source>
        <dbReference type="HAMAP-Rule" id="MF_01864"/>
    </source>
</evidence>
<feature type="binding site" evidence="11">
    <location>
        <position position="82"/>
    </location>
    <ligand>
        <name>[4Fe-4S] cluster</name>
        <dbReference type="ChEBI" id="CHEBI:49883"/>
        <label>1</label>
    </ligand>
</feature>
<dbReference type="InterPro" id="IPR007197">
    <property type="entry name" value="rSAM"/>
</dbReference>
<feature type="domain" description="Radical SAM core" evidence="14">
    <location>
        <begin position="178"/>
        <end position="408"/>
    </location>
</feature>
<feature type="binding site" evidence="11">
    <location>
        <position position="196"/>
    </location>
    <ligand>
        <name>[4Fe-4S] cluster</name>
        <dbReference type="ChEBI" id="CHEBI:49883"/>
        <label>2</label>
        <note>4Fe-4S-S-AdoMet</note>
    </ligand>
</feature>
<dbReference type="RefSeq" id="WP_179237254.1">
    <property type="nucleotide sequence ID" value="NZ_JACBNQ010000003.1"/>
</dbReference>
<dbReference type="NCBIfam" id="TIGR01574">
    <property type="entry name" value="miaB-methiolase"/>
    <property type="match status" value="1"/>
</dbReference>
<dbReference type="GO" id="GO:0051539">
    <property type="term" value="F:4 iron, 4 sulfur cluster binding"/>
    <property type="evidence" value="ECO:0007669"/>
    <property type="project" value="UniProtKB-UniRule"/>
</dbReference>
<feature type="binding site" evidence="11">
    <location>
        <position position="192"/>
    </location>
    <ligand>
        <name>[4Fe-4S] cluster</name>
        <dbReference type="ChEBI" id="CHEBI:49883"/>
        <label>2</label>
        <note>4Fe-4S-S-AdoMet</note>
    </ligand>
</feature>
<evidence type="ECO:0000313" key="15">
    <source>
        <dbReference type="EMBL" id="NYB73566.1"/>
    </source>
</evidence>
<accession>A0A974GVQ6</accession>
<feature type="binding site" evidence="11">
    <location>
        <position position="199"/>
    </location>
    <ligand>
        <name>[4Fe-4S] cluster</name>
        <dbReference type="ChEBI" id="CHEBI:49883"/>
        <label>2</label>
        <note>4Fe-4S-S-AdoMet</note>
    </ligand>
</feature>
<dbReference type="GO" id="GO:0005829">
    <property type="term" value="C:cytosol"/>
    <property type="evidence" value="ECO:0007669"/>
    <property type="project" value="TreeGrafter"/>
</dbReference>
<evidence type="ECO:0000256" key="3">
    <source>
        <dbReference type="ARBA" id="ARBA00022490"/>
    </source>
</evidence>
<dbReference type="InterPro" id="IPR002792">
    <property type="entry name" value="TRAM_dom"/>
</dbReference>
<evidence type="ECO:0000256" key="7">
    <source>
        <dbReference type="ARBA" id="ARBA00022723"/>
    </source>
</evidence>
<comment type="cofactor">
    <cofactor evidence="11">
        <name>[4Fe-4S] cluster</name>
        <dbReference type="ChEBI" id="CHEBI:49883"/>
    </cofactor>
    <text evidence="11">Binds 2 [4Fe-4S] clusters. One cluster is coordinated with 3 cysteines and an exchangeable S-adenosyl-L-methionine.</text>
</comment>
<dbReference type="FunFam" id="3.40.50.12160:FF:000006">
    <property type="entry name" value="tRNA-2-methylthio-N(6)-dimethylallyladenosine synthase"/>
    <property type="match status" value="1"/>
</dbReference>
<dbReference type="InterPro" id="IPR006463">
    <property type="entry name" value="MiaB_methiolase"/>
</dbReference>
<comment type="subunit">
    <text evidence="11">Monomer.</text>
</comment>
<dbReference type="Pfam" id="PF01938">
    <property type="entry name" value="TRAM"/>
    <property type="match status" value="1"/>
</dbReference>
<dbReference type="HAMAP" id="MF_01864">
    <property type="entry name" value="tRNA_metthiotr_MiaB"/>
    <property type="match status" value="1"/>
</dbReference>
<sequence length="473" mass="53906">MKNTEIKNAENTKLAGDRIIELRNNNEQYFIVNGRKKTYHILTYGCQMNEHDSEKIGGMLTSIGYEETDDDKNADLVIFNTCLIRENAELKVFGKLGEVKGLKRNKPDMLVAVCGCMMQKEEMRQKLLKSFSFVDIVFGTNTIQELPGLIYEVEVNKKKGIDVVENSELIYENMPKMRKFKYKALVNITYGCNNFCTYCVVPYVRGREKSREPGEIINEVKLLAEDGCKEITLLGQNVNSYGVNLESKITFAELLCELNKIDGIERIRFMTSHPKDLTEDLVMAIKACSKVCNHVHLPVQAGSNDVLKRMNRKYTKEHYLGLVDKLKKEIPDVAITTDIIVGFPGETEEDFLKTVDIVKKVQYDSAFTFLYSVREGTKAAEMDDQVPDDIKHDRFNRLLDVLYPIVLERNSQCIGKVYPVLVESVSKTGNSYLTGRTEHFRLVHFAGSENLIGQIVNVKITNVKTFHMEGEII</sequence>
<dbReference type="Pfam" id="PF04055">
    <property type="entry name" value="Radical_SAM"/>
    <property type="match status" value="1"/>
</dbReference>
<keyword evidence="6 11" id="KW-0819">tRNA processing</keyword>
<dbReference type="InterPro" id="IPR005839">
    <property type="entry name" value="Methylthiotransferase"/>
</dbReference>
<comment type="catalytic activity">
    <reaction evidence="11">
        <text>N(6)-dimethylallyladenosine(37) in tRNA + (sulfur carrier)-SH + AH2 + 2 S-adenosyl-L-methionine = 2-methylsulfanyl-N(6)-dimethylallyladenosine(37) in tRNA + (sulfur carrier)-H + 5'-deoxyadenosine + L-methionine + A + S-adenosyl-L-homocysteine + 2 H(+)</text>
        <dbReference type="Rhea" id="RHEA:37067"/>
        <dbReference type="Rhea" id="RHEA-COMP:10375"/>
        <dbReference type="Rhea" id="RHEA-COMP:10376"/>
        <dbReference type="Rhea" id="RHEA-COMP:14737"/>
        <dbReference type="Rhea" id="RHEA-COMP:14739"/>
        <dbReference type="ChEBI" id="CHEBI:13193"/>
        <dbReference type="ChEBI" id="CHEBI:15378"/>
        <dbReference type="ChEBI" id="CHEBI:17319"/>
        <dbReference type="ChEBI" id="CHEBI:17499"/>
        <dbReference type="ChEBI" id="CHEBI:29917"/>
        <dbReference type="ChEBI" id="CHEBI:57844"/>
        <dbReference type="ChEBI" id="CHEBI:57856"/>
        <dbReference type="ChEBI" id="CHEBI:59789"/>
        <dbReference type="ChEBI" id="CHEBI:64428"/>
        <dbReference type="ChEBI" id="CHEBI:74415"/>
        <dbReference type="ChEBI" id="CHEBI:74417"/>
        <dbReference type="EC" id="2.8.4.3"/>
    </reaction>
</comment>
<dbReference type="Gene3D" id="3.80.30.20">
    <property type="entry name" value="tm_1862 like domain"/>
    <property type="match status" value="1"/>
</dbReference>
<dbReference type="NCBIfam" id="TIGR00089">
    <property type="entry name" value="MiaB/RimO family radical SAM methylthiotransferase"/>
    <property type="match status" value="1"/>
</dbReference>
<keyword evidence="16" id="KW-1185">Reference proteome</keyword>
<name>A0A974GVQ6_SEDHY</name>
<dbReference type="InterPro" id="IPR058240">
    <property type="entry name" value="rSAM_sf"/>
</dbReference>
<dbReference type="PROSITE" id="PS51918">
    <property type="entry name" value="RADICAL_SAM"/>
    <property type="match status" value="1"/>
</dbReference>
<dbReference type="Gene3D" id="3.40.50.12160">
    <property type="entry name" value="Methylthiotransferase, N-terminal domain"/>
    <property type="match status" value="1"/>
</dbReference>
<dbReference type="PANTHER" id="PTHR43020:SF2">
    <property type="entry name" value="MITOCHONDRIAL TRNA METHYLTHIOTRANSFERASE CDK5RAP1"/>
    <property type="match status" value="1"/>
</dbReference>
<feature type="binding site" evidence="11">
    <location>
        <position position="116"/>
    </location>
    <ligand>
        <name>[4Fe-4S] cluster</name>
        <dbReference type="ChEBI" id="CHEBI:49883"/>
        <label>1</label>
    </ligand>
</feature>
<evidence type="ECO:0000313" key="16">
    <source>
        <dbReference type="Proteomes" id="UP000611629"/>
    </source>
</evidence>
<dbReference type="GO" id="GO:0035597">
    <property type="term" value="F:tRNA-2-methylthio-N(6)-dimethylallyladenosine(37) synthase activity"/>
    <property type="evidence" value="ECO:0007669"/>
    <property type="project" value="UniProtKB-EC"/>
</dbReference>
<evidence type="ECO:0000256" key="2">
    <source>
        <dbReference type="ARBA" id="ARBA00022485"/>
    </source>
</evidence>
<keyword evidence="8 11" id="KW-0408">Iron</keyword>
<keyword evidence="4 11" id="KW-0808">Transferase</keyword>
<dbReference type="Proteomes" id="UP000611629">
    <property type="component" value="Unassembled WGS sequence"/>
</dbReference>
<dbReference type="GO" id="GO:0046872">
    <property type="term" value="F:metal ion binding"/>
    <property type="evidence" value="ECO:0007669"/>
    <property type="project" value="UniProtKB-KW"/>
</dbReference>
<evidence type="ECO:0000256" key="6">
    <source>
        <dbReference type="ARBA" id="ARBA00022694"/>
    </source>
</evidence>
<keyword evidence="9 11" id="KW-0411">Iron-sulfur</keyword>
<comment type="caution">
    <text evidence="15">The sequence shown here is derived from an EMBL/GenBank/DDBJ whole genome shotgun (WGS) entry which is preliminary data.</text>
</comment>
<evidence type="ECO:0000256" key="5">
    <source>
        <dbReference type="ARBA" id="ARBA00022691"/>
    </source>
</evidence>
<dbReference type="PROSITE" id="PS01278">
    <property type="entry name" value="MTTASE_RADICAL"/>
    <property type="match status" value="1"/>
</dbReference>
<dbReference type="AlphaFoldDB" id="A0A974GVQ6"/>
<proteinExistence type="inferred from homology"/>
<keyword evidence="7 11" id="KW-0479">Metal-binding</keyword>
<dbReference type="PROSITE" id="PS51449">
    <property type="entry name" value="MTTASE_N"/>
    <property type="match status" value="1"/>
</dbReference>
<comment type="similarity">
    <text evidence="11">Belongs to the methylthiotransferase family. MiaB subfamily.</text>
</comment>
<dbReference type="InterPro" id="IPR038135">
    <property type="entry name" value="Methylthiotransferase_N_sf"/>
</dbReference>
<feature type="domain" description="MTTase N-terminal" evidence="13">
    <location>
        <begin position="37"/>
        <end position="155"/>
    </location>
</feature>
<evidence type="ECO:0000259" key="14">
    <source>
        <dbReference type="PROSITE" id="PS51918"/>
    </source>
</evidence>
<dbReference type="SFLD" id="SFLDG01061">
    <property type="entry name" value="methylthiotransferase"/>
    <property type="match status" value="1"/>
</dbReference>
<protein>
    <recommendedName>
        <fullName evidence="10 11">tRNA-2-methylthio-N(6)-dimethylallyladenosine synthase</fullName>
        <ecNumber evidence="10 11">2.8.4.3</ecNumber>
    </recommendedName>
    <alternativeName>
        <fullName evidence="11">(Dimethylallyl)adenosine tRNA methylthiotransferase MiaB</fullName>
    </alternativeName>
    <alternativeName>
        <fullName evidence="11">tRNA-i(6)A37 methylthiotransferase</fullName>
    </alternativeName>
</protein>
<dbReference type="PROSITE" id="PS50926">
    <property type="entry name" value="TRAM"/>
    <property type="match status" value="1"/>
</dbReference>
<dbReference type="FunFam" id="3.80.30.20:FF:000001">
    <property type="entry name" value="tRNA-2-methylthio-N(6)-dimethylallyladenosine synthase 2"/>
    <property type="match status" value="1"/>
</dbReference>
<evidence type="ECO:0000259" key="13">
    <source>
        <dbReference type="PROSITE" id="PS51449"/>
    </source>
</evidence>
<keyword evidence="5 11" id="KW-0949">S-adenosyl-L-methionine</keyword>
<comment type="function">
    <text evidence="1 11">Catalyzes the methylthiolation of N6-(dimethylallyl)adenosine (i(6)A), leading to the formation of 2-methylthio-N6-(dimethylallyl)adenosine (ms(2)i(6)A) at position 37 in tRNAs that read codons beginning with uridine.</text>
</comment>
<keyword evidence="3 11" id="KW-0963">Cytoplasm</keyword>
<dbReference type="Pfam" id="PF00919">
    <property type="entry name" value="UPF0004"/>
    <property type="match status" value="1"/>
</dbReference>
<dbReference type="SMART" id="SM00729">
    <property type="entry name" value="Elp3"/>
    <property type="match status" value="1"/>
</dbReference>
<evidence type="ECO:0000256" key="4">
    <source>
        <dbReference type="ARBA" id="ARBA00022679"/>
    </source>
</evidence>
<dbReference type="EMBL" id="JACBNQ010000003">
    <property type="protein sequence ID" value="NYB73566.1"/>
    <property type="molecule type" value="Genomic_DNA"/>
</dbReference>
<evidence type="ECO:0000256" key="10">
    <source>
        <dbReference type="ARBA" id="ARBA00033765"/>
    </source>
</evidence>
<reference evidence="15" key="1">
    <citation type="submission" date="2020-07" db="EMBL/GenBank/DDBJ databases">
        <title>Genomic analysis of a strain of Sedimentibacter Hydroxybenzoicus DSM7310.</title>
        <authorList>
            <person name="Ma S."/>
        </authorList>
    </citation>
    <scope>NUCLEOTIDE SEQUENCE</scope>
    <source>
        <strain evidence="15">DSM 7310</strain>
    </source>
</reference>
<feature type="domain" description="TRAM" evidence="12">
    <location>
        <begin position="411"/>
        <end position="473"/>
    </location>
</feature>
<dbReference type="InterPro" id="IPR020612">
    <property type="entry name" value="Methylthiotransferase_CS"/>
</dbReference>
<dbReference type="SFLD" id="SFLDS00029">
    <property type="entry name" value="Radical_SAM"/>
    <property type="match status" value="1"/>
</dbReference>
<keyword evidence="2 11" id="KW-0004">4Fe-4S</keyword>
<dbReference type="SFLD" id="SFLDG01082">
    <property type="entry name" value="B12-binding_domain_containing"/>
    <property type="match status" value="1"/>
</dbReference>
<dbReference type="InterPro" id="IPR013848">
    <property type="entry name" value="Methylthiotransferase_N"/>
</dbReference>
<dbReference type="SUPFAM" id="SSF102114">
    <property type="entry name" value="Radical SAM enzymes"/>
    <property type="match status" value="1"/>
</dbReference>
<evidence type="ECO:0000256" key="1">
    <source>
        <dbReference type="ARBA" id="ARBA00003234"/>
    </source>
</evidence>
<dbReference type="PANTHER" id="PTHR43020">
    <property type="entry name" value="CDK5 REGULATORY SUBUNIT-ASSOCIATED PROTEIN 1"/>
    <property type="match status" value="1"/>
</dbReference>
<feature type="binding site" evidence="11">
    <location>
        <position position="46"/>
    </location>
    <ligand>
        <name>[4Fe-4S] cluster</name>
        <dbReference type="ChEBI" id="CHEBI:49883"/>
        <label>1</label>
    </ligand>
</feature>
<evidence type="ECO:0000256" key="9">
    <source>
        <dbReference type="ARBA" id="ARBA00023014"/>
    </source>
</evidence>
<evidence type="ECO:0000259" key="12">
    <source>
        <dbReference type="PROSITE" id="PS50926"/>
    </source>
</evidence>
<dbReference type="InterPro" id="IPR023404">
    <property type="entry name" value="rSAM_horseshoe"/>
</dbReference>
<dbReference type="CDD" id="cd01335">
    <property type="entry name" value="Radical_SAM"/>
    <property type="match status" value="1"/>
</dbReference>
<evidence type="ECO:0000256" key="8">
    <source>
        <dbReference type="ARBA" id="ARBA00023004"/>
    </source>
</evidence>
<dbReference type="EC" id="2.8.4.3" evidence="10 11"/>
<comment type="subcellular location">
    <subcellularLocation>
        <location evidence="11">Cytoplasm</location>
    </subcellularLocation>
</comment>
<organism evidence="15 16">
    <name type="scientific">Sedimentibacter hydroxybenzoicus DSM 7310</name>
    <dbReference type="NCBI Taxonomy" id="1123245"/>
    <lineage>
        <taxon>Bacteria</taxon>
        <taxon>Bacillati</taxon>
        <taxon>Bacillota</taxon>
        <taxon>Tissierellia</taxon>
        <taxon>Sedimentibacter</taxon>
    </lineage>
</organism>
<dbReference type="SFLD" id="SFLDF00273">
    <property type="entry name" value="(dimethylallyl)adenosine_tRNA"/>
    <property type="match status" value="1"/>
</dbReference>